<name>A0A8T1HPQ5_9STRA</name>
<dbReference type="InterPro" id="IPR053134">
    <property type="entry name" value="RNA-dir_DNA_polymerase"/>
</dbReference>
<dbReference type="CDD" id="cd01647">
    <property type="entry name" value="RT_LTR"/>
    <property type="match status" value="1"/>
</dbReference>
<dbReference type="AlphaFoldDB" id="A0A8T1HPQ5"/>
<dbReference type="InterPro" id="IPR021109">
    <property type="entry name" value="Peptidase_aspartic_dom_sf"/>
</dbReference>
<proteinExistence type="predicted"/>
<dbReference type="Pfam" id="PF08284">
    <property type="entry name" value="RVP_2"/>
    <property type="match status" value="1"/>
</dbReference>
<evidence type="ECO:0000313" key="3">
    <source>
        <dbReference type="EMBL" id="KAG3214410.1"/>
    </source>
</evidence>
<dbReference type="CDD" id="cd00303">
    <property type="entry name" value="retropepsin_like"/>
    <property type="match status" value="1"/>
</dbReference>
<evidence type="ECO:0000313" key="4">
    <source>
        <dbReference type="Proteomes" id="UP000760860"/>
    </source>
</evidence>
<dbReference type="InterPro" id="IPR043128">
    <property type="entry name" value="Rev_trsase/Diguanyl_cyclase"/>
</dbReference>
<evidence type="ECO:0000256" key="1">
    <source>
        <dbReference type="SAM" id="MobiDB-lite"/>
    </source>
</evidence>
<dbReference type="SUPFAM" id="SSF56672">
    <property type="entry name" value="DNA/RNA polymerases"/>
    <property type="match status" value="1"/>
</dbReference>
<sequence length="582" mass="64035">MEIDEIAVSNSRQRNGSRGSGGRNDRSLTRFRCQKPGHRAAVCRAPAPVLAHVDADTTPAVQHKKNQSGPVGAGRPAGCYEGLGPPVAAQSSSPPVLQAHFNAATTPSDSRLIIVSLYVAGARRPLRALQDSGATKNFFRASCLSVLPPTITAPEGRDEVAVKHVDGKSRRVARREITLPYTFDGFRCEDDFLVIDMNYEFDYILGMSWLSRYQPAIDWLARSVKRRSDFDVSEVFTHVLVVQKDWPHVAVVDRSSTTYVVHRASDGPLCTACVVLLHDDPSQRREGAPTEEVKQGLSPIEPVVEQLTLPPNDAAVEQGLPLLPGPDGELEQICLVTDADSASPEVNAVSVDSSSRPKSAEPKSARKERFAAQSWEALREPGNPGYKTARVYADVFPNKIPAELPADRGICHEIDLVPGSKYCVTWQWPLLRDEVKAIDEFFESRRKAGHVRDSTSSHSSPTFCVKKATGGWRIVHAFNKLNDATIPAQTPIPRKDMVLDAMSGSEIFSAIDLTDGFYQILMRLSDIPLTAVIIPSGMLWEWLVMPQGLKNASATFNRMVSHVLCLLRDFAPRMVPARLRFT</sequence>
<dbReference type="InterPro" id="IPR000477">
    <property type="entry name" value="RT_dom"/>
</dbReference>
<dbReference type="Gene3D" id="3.30.70.270">
    <property type="match status" value="1"/>
</dbReference>
<dbReference type="VEuPathDB" id="FungiDB:PC110_g19243"/>
<dbReference type="Gene3D" id="3.10.10.10">
    <property type="entry name" value="HIV Type 1 Reverse Transcriptase, subunit A, domain 1"/>
    <property type="match status" value="1"/>
</dbReference>
<dbReference type="Pfam" id="PF00078">
    <property type="entry name" value="RVT_1"/>
    <property type="match status" value="1"/>
</dbReference>
<feature type="region of interest" description="Disordered" evidence="1">
    <location>
        <begin position="1"/>
        <end position="29"/>
    </location>
</feature>
<reference evidence="3" key="1">
    <citation type="submission" date="2018-05" db="EMBL/GenBank/DDBJ databases">
        <title>Effector identification in a new, highly contiguous assembly of the strawberry crown rot pathogen Phytophthora cactorum.</title>
        <authorList>
            <person name="Armitage A.D."/>
            <person name="Nellist C.F."/>
            <person name="Bates H."/>
            <person name="Vickerstaff R.J."/>
            <person name="Harrison R.J."/>
        </authorList>
    </citation>
    <scope>NUCLEOTIDE SEQUENCE</scope>
    <source>
        <strain evidence="3">P421</strain>
    </source>
</reference>
<comment type="caution">
    <text evidence="3">The sequence shown here is derived from an EMBL/GenBank/DDBJ whole genome shotgun (WGS) entry which is preliminary data.</text>
</comment>
<dbReference type="PANTHER" id="PTHR24559">
    <property type="entry name" value="TRANSPOSON TY3-I GAG-POL POLYPROTEIN"/>
    <property type="match status" value="1"/>
</dbReference>
<dbReference type="InterPro" id="IPR043502">
    <property type="entry name" value="DNA/RNA_pol_sf"/>
</dbReference>
<gene>
    <name evidence="3" type="ORF">PC129_g14681</name>
</gene>
<dbReference type="PANTHER" id="PTHR24559:SF444">
    <property type="entry name" value="REVERSE TRANSCRIPTASE DOMAIN-CONTAINING PROTEIN"/>
    <property type="match status" value="1"/>
</dbReference>
<dbReference type="Proteomes" id="UP000760860">
    <property type="component" value="Unassembled WGS sequence"/>
</dbReference>
<dbReference type="Gene3D" id="2.40.70.10">
    <property type="entry name" value="Acid Proteases"/>
    <property type="match status" value="1"/>
</dbReference>
<feature type="compositionally biased region" description="Basic and acidic residues" evidence="1">
    <location>
        <begin position="358"/>
        <end position="367"/>
    </location>
</feature>
<dbReference type="EMBL" id="RCMV01000641">
    <property type="protein sequence ID" value="KAG3214410.1"/>
    <property type="molecule type" value="Genomic_DNA"/>
</dbReference>
<evidence type="ECO:0000259" key="2">
    <source>
        <dbReference type="Pfam" id="PF00078"/>
    </source>
</evidence>
<organism evidence="3 4">
    <name type="scientific">Phytophthora cactorum</name>
    <dbReference type="NCBI Taxonomy" id="29920"/>
    <lineage>
        <taxon>Eukaryota</taxon>
        <taxon>Sar</taxon>
        <taxon>Stramenopiles</taxon>
        <taxon>Oomycota</taxon>
        <taxon>Peronosporomycetes</taxon>
        <taxon>Peronosporales</taxon>
        <taxon>Peronosporaceae</taxon>
        <taxon>Phytophthora</taxon>
    </lineage>
</organism>
<dbReference type="SUPFAM" id="SSF50630">
    <property type="entry name" value="Acid proteases"/>
    <property type="match status" value="1"/>
</dbReference>
<protein>
    <recommendedName>
        <fullName evidence="2">Reverse transcriptase domain-containing protein</fullName>
    </recommendedName>
</protein>
<feature type="region of interest" description="Disordered" evidence="1">
    <location>
        <begin position="345"/>
        <end position="367"/>
    </location>
</feature>
<accession>A0A8T1HPQ5</accession>
<feature type="domain" description="Reverse transcriptase" evidence="2">
    <location>
        <begin position="465"/>
        <end position="569"/>
    </location>
</feature>